<protein>
    <submittedName>
        <fullName evidence="2">Uncharacterized protein</fullName>
    </submittedName>
</protein>
<evidence type="ECO:0000313" key="2">
    <source>
        <dbReference type="EMBL" id="KAL0340016.1"/>
    </source>
</evidence>
<feature type="region of interest" description="Disordered" evidence="1">
    <location>
        <begin position="1"/>
        <end position="25"/>
    </location>
</feature>
<dbReference type="AlphaFoldDB" id="A0AAW2NC63"/>
<accession>A0AAW2NC63</accession>
<evidence type="ECO:0000256" key="1">
    <source>
        <dbReference type="SAM" id="MobiDB-lite"/>
    </source>
</evidence>
<dbReference type="EMBL" id="JACGWJ010000020">
    <property type="protein sequence ID" value="KAL0340016.1"/>
    <property type="molecule type" value="Genomic_DNA"/>
</dbReference>
<gene>
    <name evidence="2" type="ORF">Sradi_4518400</name>
</gene>
<feature type="compositionally biased region" description="Basic and acidic residues" evidence="1">
    <location>
        <begin position="1"/>
        <end position="10"/>
    </location>
</feature>
<reference evidence="2" key="1">
    <citation type="submission" date="2020-06" db="EMBL/GenBank/DDBJ databases">
        <authorList>
            <person name="Li T."/>
            <person name="Hu X."/>
            <person name="Zhang T."/>
            <person name="Song X."/>
            <person name="Zhang H."/>
            <person name="Dai N."/>
            <person name="Sheng W."/>
            <person name="Hou X."/>
            <person name="Wei L."/>
        </authorList>
    </citation>
    <scope>NUCLEOTIDE SEQUENCE</scope>
    <source>
        <strain evidence="2">G02</strain>
        <tissue evidence="2">Leaf</tissue>
    </source>
</reference>
<name>A0AAW2NC63_SESRA</name>
<proteinExistence type="predicted"/>
<reference evidence="2" key="2">
    <citation type="journal article" date="2024" name="Plant">
        <title>Genomic evolution and insights into agronomic trait innovations of Sesamum species.</title>
        <authorList>
            <person name="Miao H."/>
            <person name="Wang L."/>
            <person name="Qu L."/>
            <person name="Liu H."/>
            <person name="Sun Y."/>
            <person name="Le M."/>
            <person name="Wang Q."/>
            <person name="Wei S."/>
            <person name="Zheng Y."/>
            <person name="Lin W."/>
            <person name="Duan Y."/>
            <person name="Cao H."/>
            <person name="Xiong S."/>
            <person name="Wang X."/>
            <person name="Wei L."/>
            <person name="Li C."/>
            <person name="Ma Q."/>
            <person name="Ju M."/>
            <person name="Zhao R."/>
            <person name="Li G."/>
            <person name="Mu C."/>
            <person name="Tian Q."/>
            <person name="Mei H."/>
            <person name="Zhang T."/>
            <person name="Gao T."/>
            <person name="Zhang H."/>
        </authorList>
    </citation>
    <scope>NUCLEOTIDE SEQUENCE</scope>
    <source>
        <strain evidence="2">G02</strain>
    </source>
</reference>
<sequence length="179" mass="20265">MEHSSQDRRYGLNGSMRSTSEELHFETDSGRRVTLHSFDDLPTFETESLLLLGLQTQRFSIWQIGPTVRDLRRPKLMSTSGRSLQDNLENGQFGKHSNCLSTNSFCGLDHGKGWQHGTDLPSYRRIHRARCAITVINQPNISYSNALLVIIFSRIFDSSLASPMHVNPSQCGQVAQERE</sequence>
<organism evidence="2">
    <name type="scientific">Sesamum radiatum</name>
    <name type="common">Black benniseed</name>
    <dbReference type="NCBI Taxonomy" id="300843"/>
    <lineage>
        <taxon>Eukaryota</taxon>
        <taxon>Viridiplantae</taxon>
        <taxon>Streptophyta</taxon>
        <taxon>Embryophyta</taxon>
        <taxon>Tracheophyta</taxon>
        <taxon>Spermatophyta</taxon>
        <taxon>Magnoliopsida</taxon>
        <taxon>eudicotyledons</taxon>
        <taxon>Gunneridae</taxon>
        <taxon>Pentapetalae</taxon>
        <taxon>asterids</taxon>
        <taxon>lamiids</taxon>
        <taxon>Lamiales</taxon>
        <taxon>Pedaliaceae</taxon>
        <taxon>Sesamum</taxon>
    </lineage>
</organism>
<comment type="caution">
    <text evidence="2">The sequence shown here is derived from an EMBL/GenBank/DDBJ whole genome shotgun (WGS) entry which is preliminary data.</text>
</comment>